<feature type="transmembrane region" description="Helical" evidence="1">
    <location>
        <begin position="6"/>
        <end position="26"/>
    </location>
</feature>
<evidence type="ECO:0000313" key="4">
    <source>
        <dbReference type="Proteomes" id="UP000297753"/>
    </source>
</evidence>
<keyword evidence="3" id="KW-0808">Transferase</keyword>
<dbReference type="Proteomes" id="UP000297753">
    <property type="component" value="Unassembled WGS sequence"/>
</dbReference>
<keyword evidence="1" id="KW-0472">Membrane</keyword>
<dbReference type="AlphaFoldDB" id="A0A4Y8WA37"/>
<dbReference type="GO" id="GO:0016747">
    <property type="term" value="F:acyltransferase activity, transferring groups other than amino-acyl groups"/>
    <property type="evidence" value="ECO:0007669"/>
    <property type="project" value="InterPro"/>
</dbReference>
<reference evidence="3 4" key="1">
    <citation type="submission" date="2019-01" db="EMBL/GenBank/DDBJ databases">
        <title>Vibrio BEI176 sp. nov, a marine bacterium isolated from China: eastern marignal seas.</title>
        <authorList>
            <person name="Li B."/>
        </authorList>
    </citation>
    <scope>NUCLEOTIDE SEQUENCE [LARGE SCALE GENOMIC DNA]</scope>
    <source>
        <strain evidence="3 4">BEI176</strain>
    </source>
</reference>
<sequence>MSESVMVMSLYILAVWFDSVSVLTLGDRIVRHLTRQTRQGITMEIALDLSPTTRDIEEIRSHLRAFSDEHLDGVTKQPVALYVYNNEQEKVAGVTAEIFGRWLHVQLLWVTESLRGSNMGTHLLKQLEAHAVSQGCQYSHVETFSFQARPFYEKIGYSCQMTLENYPVSTAVYYLVKDLR</sequence>
<proteinExistence type="predicted"/>
<comment type="caution">
    <text evidence="3">The sequence shown here is derived from an EMBL/GenBank/DDBJ whole genome shotgun (WGS) entry which is preliminary data.</text>
</comment>
<protein>
    <submittedName>
        <fullName evidence="3">GNAT family N-acetyltransferase</fullName>
    </submittedName>
</protein>
<keyword evidence="4" id="KW-1185">Reference proteome</keyword>
<name>A0A4Y8WA37_9VIBR</name>
<dbReference type="Pfam" id="PF00583">
    <property type="entry name" value="Acetyltransf_1"/>
    <property type="match status" value="1"/>
</dbReference>
<evidence type="ECO:0000259" key="2">
    <source>
        <dbReference type="PROSITE" id="PS51186"/>
    </source>
</evidence>
<dbReference type="EMBL" id="SATR01000068">
    <property type="protein sequence ID" value="TFH89425.1"/>
    <property type="molecule type" value="Genomic_DNA"/>
</dbReference>
<evidence type="ECO:0000313" key="3">
    <source>
        <dbReference type="EMBL" id="TFH89425.1"/>
    </source>
</evidence>
<feature type="domain" description="N-acetyltransferase" evidence="2">
    <location>
        <begin position="28"/>
        <end position="180"/>
    </location>
</feature>
<evidence type="ECO:0000256" key="1">
    <source>
        <dbReference type="SAM" id="Phobius"/>
    </source>
</evidence>
<dbReference type="InterPro" id="IPR000182">
    <property type="entry name" value="GNAT_dom"/>
</dbReference>
<dbReference type="Gene3D" id="3.40.630.30">
    <property type="match status" value="1"/>
</dbReference>
<dbReference type="CDD" id="cd04301">
    <property type="entry name" value="NAT_SF"/>
    <property type="match status" value="1"/>
</dbReference>
<dbReference type="PROSITE" id="PS51186">
    <property type="entry name" value="GNAT"/>
    <property type="match status" value="1"/>
</dbReference>
<organism evidence="3 4">
    <name type="scientific">Vibrio ouci</name>
    <dbReference type="NCBI Taxonomy" id="2499078"/>
    <lineage>
        <taxon>Bacteria</taxon>
        <taxon>Pseudomonadati</taxon>
        <taxon>Pseudomonadota</taxon>
        <taxon>Gammaproteobacteria</taxon>
        <taxon>Vibrionales</taxon>
        <taxon>Vibrionaceae</taxon>
        <taxon>Vibrio</taxon>
    </lineage>
</organism>
<dbReference type="OrthoDB" id="9787920at2"/>
<accession>A0A4Y8WA37</accession>
<gene>
    <name evidence="3" type="ORF">ELS82_22310</name>
</gene>
<keyword evidence="1" id="KW-0812">Transmembrane</keyword>
<keyword evidence="1" id="KW-1133">Transmembrane helix</keyword>
<dbReference type="InterPro" id="IPR016181">
    <property type="entry name" value="Acyl_CoA_acyltransferase"/>
</dbReference>
<dbReference type="SUPFAM" id="SSF55729">
    <property type="entry name" value="Acyl-CoA N-acyltransferases (Nat)"/>
    <property type="match status" value="1"/>
</dbReference>